<evidence type="ECO:0000256" key="1">
    <source>
        <dbReference type="SAM" id="MobiDB-lite"/>
    </source>
</evidence>
<evidence type="ECO:0000313" key="2">
    <source>
        <dbReference type="EMBL" id="KPA75852.1"/>
    </source>
</evidence>
<dbReference type="RefSeq" id="XP_015654291.1">
    <property type="nucleotide sequence ID" value="XM_015806896.1"/>
</dbReference>
<comment type="caution">
    <text evidence="2">The sequence shown here is derived from an EMBL/GenBank/DDBJ whole genome shotgun (WGS) entry which is preliminary data.</text>
</comment>
<keyword evidence="3" id="KW-1185">Reference proteome</keyword>
<dbReference type="GeneID" id="26908331"/>
<sequence length="109" mass="13269">MLTRSESEDNNLQCRRQRCNQRSDKAHSTQNHEPPIERRTNVHIQRELHASKTKSAFYHGILFISLPYCRLQCSRTPRMTHDKLFVHFHFISFTYFALRRRQQQKITRR</sequence>
<dbReference type="EMBL" id="LGTL01000022">
    <property type="protein sequence ID" value="KPA75852.1"/>
    <property type="molecule type" value="Genomic_DNA"/>
</dbReference>
<dbReference type="VEuPathDB" id="TriTrypDB:LpyrH10_22_0060"/>
<dbReference type="Proteomes" id="UP000037923">
    <property type="component" value="Unassembled WGS sequence"/>
</dbReference>
<organism evidence="2 3">
    <name type="scientific">Leptomonas pyrrhocoris</name>
    <name type="common">Firebug parasite</name>
    <dbReference type="NCBI Taxonomy" id="157538"/>
    <lineage>
        <taxon>Eukaryota</taxon>
        <taxon>Discoba</taxon>
        <taxon>Euglenozoa</taxon>
        <taxon>Kinetoplastea</taxon>
        <taxon>Metakinetoplastina</taxon>
        <taxon>Trypanosomatida</taxon>
        <taxon>Trypanosomatidae</taxon>
        <taxon>Leishmaniinae</taxon>
        <taxon>Leptomonas</taxon>
    </lineage>
</organism>
<feature type="region of interest" description="Disordered" evidence="1">
    <location>
        <begin position="1"/>
        <end position="42"/>
    </location>
</feature>
<proteinExistence type="predicted"/>
<gene>
    <name evidence="2" type="ORF">ABB37_08046</name>
</gene>
<reference evidence="2 3" key="1">
    <citation type="submission" date="2015-07" db="EMBL/GenBank/DDBJ databases">
        <title>High-quality genome of monoxenous trypanosomatid Leptomonas pyrrhocoris.</title>
        <authorList>
            <person name="Flegontov P."/>
            <person name="Butenko A."/>
            <person name="Firsov S."/>
            <person name="Vlcek C."/>
            <person name="Logacheva M.D."/>
            <person name="Field M."/>
            <person name="Filatov D."/>
            <person name="Flegontova O."/>
            <person name="Gerasimov E."/>
            <person name="Jackson A.P."/>
            <person name="Kelly S."/>
            <person name="Opperdoes F."/>
            <person name="O'Reilly A."/>
            <person name="Votypka J."/>
            <person name="Yurchenko V."/>
            <person name="Lukes J."/>
        </authorList>
    </citation>
    <scope>NUCLEOTIDE SEQUENCE [LARGE SCALE GENOMIC DNA]</scope>
    <source>
        <strain evidence="2">H10</strain>
    </source>
</reference>
<dbReference type="AlphaFoldDB" id="A0A0N1J4F4"/>
<name>A0A0N1J4F4_LEPPY</name>
<evidence type="ECO:0000313" key="3">
    <source>
        <dbReference type="Proteomes" id="UP000037923"/>
    </source>
</evidence>
<accession>A0A0N1J4F4</accession>
<protein>
    <submittedName>
        <fullName evidence="2">Uncharacterized protein</fullName>
    </submittedName>
</protein>